<protein>
    <recommendedName>
        <fullName evidence="4">DUF1330 domain-containing protein</fullName>
    </recommendedName>
</protein>
<dbReference type="Proteomes" id="UP000198662">
    <property type="component" value="Unassembled WGS sequence"/>
</dbReference>
<dbReference type="STRING" id="380244.SAMN05216298_2708"/>
<gene>
    <name evidence="2" type="ORF">SAMN05216298_2708</name>
</gene>
<evidence type="ECO:0000313" key="2">
    <source>
        <dbReference type="EMBL" id="SDL09558.1"/>
    </source>
</evidence>
<dbReference type="AlphaFoldDB" id="A0A1G9H974"/>
<evidence type="ECO:0008006" key="4">
    <source>
        <dbReference type="Google" id="ProtNLM"/>
    </source>
</evidence>
<dbReference type="RefSeq" id="WP_218126436.1">
    <property type="nucleotide sequence ID" value="NZ_FNGF01000003.1"/>
</dbReference>
<feature type="region of interest" description="Disordered" evidence="1">
    <location>
        <begin position="1"/>
        <end position="25"/>
    </location>
</feature>
<dbReference type="EMBL" id="FNGF01000003">
    <property type="protein sequence ID" value="SDL09558.1"/>
    <property type="molecule type" value="Genomic_DNA"/>
</dbReference>
<evidence type="ECO:0000313" key="3">
    <source>
        <dbReference type="Proteomes" id="UP000198662"/>
    </source>
</evidence>
<evidence type="ECO:0000256" key="1">
    <source>
        <dbReference type="SAM" id="MobiDB-lite"/>
    </source>
</evidence>
<dbReference type="Gene3D" id="3.30.70.100">
    <property type="match status" value="1"/>
</dbReference>
<sequence>MSEPSPIVHSAEDPIEHPAANGAAATGGPAIELCCLLRARPGAEAAMTAYEDAVLPLIAEHGGEIVSRAIGDGADGQPHEVHTYRFPGQAAIDAYMADPRRTARTEERDRTVASTVLFPVRLA</sequence>
<dbReference type="InterPro" id="IPR011008">
    <property type="entry name" value="Dimeric_a/b-barrel"/>
</dbReference>
<organism evidence="2 3">
    <name type="scientific">Glycomyces sambucus</name>
    <dbReference type="NCBI Taxonomy" id="380244"/>
    <lineage>
        <taxon>Bacteria</taxon>
        <taxon>Bacillati</taxon>
        <taxon>Actinomycetota</taxon>
        <taxon>Actinomycetes</taxon>
        <taxon>Glycomycetales</taxon>
        <taxon>Glycomycetaceae</taxon>
        <taxon>Glycomyces</taxon>
    </lineage>
</organism>
<name>A0A1G9H974_9ACTN</name>
<accession>A0A1G9H974</accession>
<proteinExistence type="predicted"/>
<reference evidence="3" key="1">
    <citation type="submission" date="2016-10" db="EMBL/GenBank/DDBJ databases">
        <authorList>
            <person name="Varghese N."/>
            <person name="Submissions S."/>
        </authorList>
    </citation>
    <scope>NUCLEOTIDE SEQUENCE [LARGE SCALE GENOMIC DNA]</scope>
    <source>
        <strain evidence="3">CGMCC 4.3147</strain>
    </source>
</reference>
<dbReference type="SUPFAM" id="SSF54909">
    <property type="entry name" value="Dimeric alpha+beta barrel"/>
    <property type="match status" value="1"/>
</dbReference>
<keyword evidence="3" id="KW-1185">Reference proteome</keyword>